<dbReference type="SUPFAM" id="SSF52540">
    <property type="entry name" value="P-loop containing nucleoside triphosphate hydrolases"/>
    <property type="match status" value="1"/>
</dbReference>
<dbReference type="EMBL" id="VTPY01000004">
    <property type="protein sequence ID" value="KAA0012016.1"/>
    <property type="molecule type" value="Genomic_DNA"/>
</dbReference>
<protein>
    <submittedName>
        <fullName evidence="2">Uncharacterized protein</fullName>
    </submittedName>
</protein>
<accession>A0A7V7G2T8</accession>
<dbReference type="InterPro" id="IPR027417">
    <property type="entry name" value="P-loop_NTPase"/>
</dbReference>
<proteinExistence type="predicted"/>
<feature type="compositionally biased region" description="Basic and acidic residues" evidence="1">
    <location>
        <begin position="131"/>
        <end position="144"/>
    </location>
</feature>
<dbReference type="RefSeq" id="WP_149328577.1">
    <property type="nucleotide sequence ID" value="NZ_VTPY01000004.1"/>
</dbReference>
<dbReference type="Gene3D" id="3.40.50.300">
    <property type="entry name" value="P-loop containing nucleotide triphosphate hydrolases"/>
    <property type="match status" value="1"/>
</dbReference>
<name>A0A7V7G2T8_9GAMM</name>
<feature type="compositionally biased region" description="Low complexity" evidence="1">
    <location>
        <begin position="147"/>
        <end position="157"/>
    </location>
</feature>
<evidence type="ECO:0000313" key="2">
    <source>
        <dbReference type="EMBL" id="KAA0012016.1"/>
    </source>
</evidence>
<dbReference type="Proteomes" id="UP000486760">
    <property type="component" value="Unassembled WGS sequence"/>
</dbReference>
<comment type="caution">
    <text evidence="2">The sequence shown here is derived from an EMBL/GenBank/DDBJ whole genome shotgun (WGS) entry which is preliminary data.</text>
</comment>
<gene>
    <name evidence="2" type="ORF">F0A17_12050</name>
</gene>
<reference evidence="2 3" key="1">
    <citation type="submission" date="2019-08" db="EMBL/GenBank/DDBJ databases">
        <title>Bioinformatics analysis of the strain L3 and L5.</title>
        <authorList>
            <person name="Li X."/>
        </authorList>
    </citation>
    <scope>NUCLEOTIDE SEQUENCE [LARGE SCALE GENOMIC DNA]</scope>
    <source>
        <strain evidence="2 3">L5</strain>
    </source>
</reference>
<organism evidence="2 3">
    <name type="scientific">Billgrantia pellis</name>
    <dbReference type="NCBI Taxonomy" id="2606936"/>
    <lineage>
        <taxon>Bacteria</taxon>
        <taxon>Pseudomonadati</taxon>
        <taxon>Pseudomonadota</taxon>
        <taxon>Gammaproteobacteria</taxon>
        <taxon>Oceanospirillales</taxon>
        <taxon>Halomonadaceae</taxon>
        <taxon>Billgrantia</taxon>
    </lineage>
</organism>
<evidence type="ECO:0000313" key="3">
    <source>
        <dbReference type="Proteomes" id="UP000486760"/>
    </source>
</evidence>
<sequence>MTDKILKLREVITENLRIQRHSDSVTYVDTDSLIFDLRAKQNHAVFARRGCGKTLLMFKSAEQASDETRTIYLNCEDFKRHSFPDVLLEILESVFFELQQNCTGWFGKKKRLRQIVQEVISDISSIKERPDETSKQITIEENRKNSHTTSASASAKHSGLNLGIKADKSSAASIRVEQAFQEHQSKLKELDKNLPGYKRKIREFFEISSKVKFVFIQIDDLYHLDRVHQAFVIDYVHRLCKDLPLFFKIATLRHASTLYVDRDGQPFGAQERHDFQPVSIDYDFGDFEKTRRRNLAILEGFGKIAKMSTKEISELFKGQGFSRLVMAGGGVPRDVMSLFLEILPSVSQGDGKIGKDDVRISSRSNFERRIEELKQDSQDQEQEGLLKGIYLIREFCLERKTNIFNISEELLKRNDQVRGLIYRLLDYRIIHNCGSALTHKSQEGTFQAFSIDIGCYAHLRKLEGRFNEIDVSTPQAKERMRSAPILTLEWLTKKQEAVPEEDLEDHLLSD</sequence>
<keyword evidence="3" id="KW-1185">Reference proteome</keyword>
<evidence type="ECO:0000256" key="1">
    <source>
        <dbReference type="SAM" id="MobiDB-lite"/>
    </source>
</evidence>
<feature type="region of interest" description="Disordered" evidence="1">
    <location>
        <begin position="131"/>
        <end position="157"/>
    </location>
</feature>
<dbReference type="AlphaFoldDB" id="A0A7V7G2T8"/>